<keyword evidence="10" id="KW-1185">Reference proteome</keyword>
<name>A0A1M4TK56_9LACT</name>
<dbReference type="AlphaFoldDB" id="A0A1M4TK56"/>
<dbReference type="GO" id="GO:0003677">
    <property type="term" value="F:DNA binding"/>
    <property type="evidence" value="ECO:0007669"/>
    <property type="project" value="InterPro"/>
</dbReference>
<dbReference type="Proteomes" id="UP000184128">
    <property type="component" value="Unassembled WGS sequence"/>
</dbReference>
<dbReference type="NCBIfam" id="TIGR00587">
    <property type="entry name" value="nfo"/>
    <property type="match status" value="1"/>
</dbReference>
<keyword evidence="5 7" id="KW-0862">Zinc</keyword>
<protein>
    <recommendedName>
        <fullName evidence="7">Probable endonuclease 4</fullName>
        <ecNumber evidence="7">3.1.21.2</ecNumber>
    </recommendedName>
    <alternativeName>
        <fullName evidence="7">Endodeoxyribonuclease IV</fullName>
    </alternativeName>
    <alternativeName>
        <fullName evidence="7">Endonuclease IV</fullName>
    </alternativeName>
</protein>
<dbReference type="InterPro" id="IPR013022">
    <property type="entry name" value="Xyl_isomerase-like_TIM-brl"/>
</dbReference>
<dbReference type="InterPro" id="IPR001719">
    <property type="entry name" value="AP_endonuc_2"/>
</dbReference>
<gene>
    <name evidence="7" type="primary">nfo</name>
    <name evidence="9" type="ORF">SAMN02745249_00460</name>
</gene>
<feature type="binding site" evidence="7">
    <location>
        <position position="184"/>
    </location>
    <ligand>
        <name>Zn(2+)</name>
        <dbReference type="ChEBI" id="CHEBI:29105"/>
        <label>3</label>
    </ligand>
</feature>
<evidence type="ECO:0000256" key="1">
    <source>
        <dbReference type="ARBA" id="ARBA00005340"/>
    </source>
</evidence>
<evidence type="ECO:0000256" key="7">
    <source>
        <dbReference type="HAMAP-Rule" id="MF_00152"/>
    </source>
</evidence>
<evidence type="ECO:0000313" key="10">
    <source>
        <dbReference type="Proteomes" id="UP000184128"/>
    </source>
</evidence>
<dbReference type="FunFam" id="3.20.20.150:FF:000001">
    <property type="entry name" value="Probable endonuclease 4"/>
    <property type="match status" value="1"/>
</dbReference>
<dbReference type="SUPFAM" id="SSF51658">
    <property type="entry name" value="Xylose isomerase-like"/>
    <property type="match status" value="1"/>
</dbReference>
<dbReference type="STRING" id="1121025.SAMN02745249_00460"/>
<feature type="binding site" evidence="7">
    <location>
        <position position="71"/>
    </location>
    <ligand>
        <name>Zn(2+)</name>
        <dbReference type="ChEBI" id="CHEBI:29105"/>
        <label>1</label>
    </ligand>
</feature>
<evidence type="ECO:0000256" key="6">
    <source>
        <dbReference type="ARBA" id="ARBA00023204"/>
    </source>
</evidence>
<organism evidence="9 10">
    <name type="scientific">Atopostipes suicloacalis DSM 15692</name>
    <dbReference type="NCBI Taxonomy" id="1121025"/>
    <lineage>
        <taxon>Bacteria</taxon>
        <taxon>Bacillati</taxon>
        <taxon>Bacillota</taxon>
        <taxon>Bacilli</taxon>
        <taxon>Lactobacillales</taxon>
        <taxon>Carnobacteriaceae</taxon>
        <taxon>Atopostipes</taxon>
    </lineage>
</organism>
<dbReference type="PROSITE" id="PS00730">
    <property type="entry name" value="AP_NUCLEASE_F2_2"/>
    <property type="match status" value="1"/>
</dbReference>
<dbReference type="EMBL" id="FQUF01000005">
    <property type="protein sequence ID" value="SHE44775.1"/>
    <property type="molecule type" value="Genomic_DNA"/>
</dbReference>
<dbReference type="PROSITE" id="PS51432">
    <property type="entry name" value="AP_NUCLEASE_F2_4"/>
    <property type="match status" value="1"/>
</dbReference>
<keyword evidence="6 7" id="KW-0234">DNA repair</keyword>
<evidence type="ECO:0000256" key="4">
    <source>
        <dbReference type="ARBA" id="ARBA00022801"/>
    </source>
</evidence>
<dbReference type="NCBIfam" id="NF002196">
    <property type="entry name" value="PRK01060.1-1"/>
    <property type="match status" value="1"/>
</dbReference>
<feature type="binding site" evidence="7">
    <location>
        <position position="181"/>
    </location>
    <ligand>
        <name>Zn(2+)</name>
        <dbReference type="ChEBI" id="CHEBI:29105"/>
        <label>2</label>
    </ligand>
</feature>
<dbReference type="GO" id="GO:0008833">
    <property type="term" value="F:deoxyribonuclease IV (phage-T4-induced) activity"/>
    <property type="evidence" value="ECO:0007669"/>
    <property type="project" value="UniProtKB-UniRule"/>
</dbReference>
<feature type="domain" description="Xylose isomerase-like TIM barrel" evidence="8">
    <location>
        <begin position="23"/>
        <end position="285"/>
    </location>
</feature>
<keyword evidence="7" id="KW-0540">Nuclease</keyword>
<dbReference type="GO" id="GO:0006284">
    <property type="term" value="P:base-excision repair"/>
    <property type="evidence" value="ECO:0007669"/>
    <property type="project" value="TreeGrafter"/>
</dbReference>
<dbReference type="Pfam" id="PF01261">
    <property type="entry name" value="AP_endonuc_2"/>
    <property type="match status" value="1"/>
</dbReference>
<evidence type="ECO:0000256" key="3">
    <source>
        <dbReference type="ARBA" id="ARBA00022763"/>
    </source>
</evidence>
<dbReference type="InterPro" id="IPR036237">
    <property type="entry name" value="Xyl_isomerase-like_sf"/>
</dbReference>
<dbReference type="SMART" id="SM00518">
    <property type="entry name" value="AP2Ec"/>
    <property type="match status" value="1"/>
</dbReference>
<feature type="binding site" evidence="7">
    <location>
        <position position="147"/>
    </location>
    <ligand>
        <name>Zn(2+)</name>
        <dbReference type="ChEBI" id="CHEBI:29105"/>
        <label>1</label>
    </ligand>
</feature>
<keyword evidence="2 7" id="KW-0479">Metal-binding</keyword>
<dbReference type="PROSITE" id="PS00731">
    <property type="entry name" value="AP_NUCLEASE_F2_3"/>
    <property type="match status" value="1"/>
</dbReference>
<comment type="function">
    <text evidence="7">Endonuclease IV plays a role in DNA repair. It cleaves phosphodiester bonds at apurinic or apyrimidinic (AP) sites, generating a 3'-hydroxyl group and a 5'-terminal sugar phosphate.</text>
</comment>
<sequence>MTLLGSHVSMKAPNLMLGSAKEAALYQANTFMIYTGAPQNTRRRAIEELKIAEAHEYMSENNIDVKDIVIHAPYIVNLGNTFKTDNFEFAIEFMKEEIRRADAIGARQMTMHPGAHVGAGPEAGIEKIAEGLNRILQADQNVQIALETMAGKGTEIGRSFEELAQIIERVNLDDKLSVTLDTCHTHDAGYPIKDDFDWVLDEFDRIIGLDRLKVIHVNDSKNPQGAAKDRHQNIGFGEIGFEALNYVVHHPKLVHLPKILETPFVGEDKKNKKAPYAHEIYMLKQKTFNEDLLEDIMNETVIN</sequence>
<feature type="binding site" evidence="7">
    <location>
        <position position="112"/>
    </location>
    <ligand>
        <name>Zn(2+)</name>
        <dbReference type="ChEBI" id="CHEBI:29105"/>
        <label>1</label>
    </ligand>
</feature>
<reference evidence="9 10" key="1">
    <citation type="submission" date="2016-11" db="EMBL/GenBank/DDBJ databases">
        <authorList>
            <person name="Jaros S."/>
            <person name="Januszkiewicz K."/>
            <person name="Wedrychowicz H."/>
        </authorList>
    </citation>
    <scope>NUCLEOTIDE SEQUENCE [LARGE SCALE GENOMIC DNA]</scope>
    <source>
        <strain evidence="9 10">DSM 15692</strain>
    </source>
</reference>
<comment type="cofactor">
    <cofactor evidence="7">
        <name>Zn(2+)</name>
        <dbReference type="ChEBI" id="CHEBI:29105"/>
    </cofactor>
    <text evidence="7">Binds 3 Zn(2+) ions.</text>
</comment>
<keyword evidence="7 9" id="KW-0255">Endonuclease</keyword>
<dbReference type="RefSeq" id="WP_073295693.1">
    <property type="nucleotide sequence ID" value="NZ_FQUF01000005.1"/>
</dbReference>
<feature type="binding site" evidence="7">
    <location>
        <position position="229"/>
    </location>
    <ligand>
        <name>Zn(2+)</name>
        <dbReference type="ChEBI" id="CHEBI:29105"/>
        <label>3</label>
    </ligand>
</feature>
<comment type="similarity">
    <text evidence="1 7">Belongs to the AP endonuclease 2 family.</text>
</comment>
<dbReference type="GO" id="GO:0008270">
    <property type="term" value="F:zinc ion binding"/>
    <property type="evidence" value="ECO:0007669"/>
    <property type="project" value="UniProtKB-UniRule"/>
</dbReference>
<feature type="binding site" evidence="7">
    <location>
        <position position="147"/>
    </location>
    <ligand>
        <name>Zn(2+)</name>
        <dbReference type="ChEBI" id="CHEBI:29105"/>
        <label>2</label>
    </ligand>
</feature>
<dbReference type="EC" id="3.1.21.2" evidence="7"/>
<proteinExistence type="inferred from homology"/>
<dbReference type="GO" id="GO:0003906">
    <property type="term" value="F:DNA-(apurinic or apyrimidinic site) endonuclease activity"/>
    <property type="evidence" value="ECO:0007669"/>
    <property type="project" value="TreeGrafter"/>
</dbReference>
<dbReference type="HAMAP" id="MF_00152">
    <property type="entry name" value="Nfo"/>
    <property type="match status" value="1"/>
</dbReference>
<evidence type="ECO:0000313" key="9">
    <source>
        <dbReference type="EMBL" id="SHE44775.1"/>
    </source>
</evidence>
<dbReference type="PANTHER" id="PTHR21445:SF0">
    <property type="entry name" value="APURINIC-APYRIMIDINIC ENDONUCLEASE"/>
    <property type="match status" value="1"/>
</dbReference>
<evidence type="ECO:0000256" key="2">
    <source>
        <dbReference type="ARBA" id="ARBA00022723"/>
    </source>
</evidence>
<dbReference type="Gene3D" id="3.20.20.150">
    <property type="entry name" value="Divalent-metal-dependent TIM barrel enzymes"/>
    <property type="match status" value="1"/>
</dbReference>
<dbReference type="GO" id="GO:0008081">
    <property type="term" value="F:phosphoric diester hydrolase activity"/>
    <property type="evidence" value="ECO:0007669"/>
    <property type="project" value="TreeGrafter"/>
</dbReference>
<feature type="binding site" evidence="7">
    <location>
        <position position="216"/>
    </location>
    <ligand>
        <name>Zn(2+)</name>
        <dbReference type="ChEBI" id="CHEBI:29105"/>
        <label>2</label>
    </ligand>
</feature>
<feature type="binding site" evidence="7">
    <location>
        <position position="231"/>
    </location>
    <ligand>
        <name>Zn(2+)</name>
        <dbReference type="ChEBI" id="CHEBI:29105"/>
        <label>3</label>
    </ligand>
</feature>
<dbReference type="InterPro" id="IPR018246">
    <property type="entry name" value="AP_endonuc_F2_Zn_BS"/>
</dbReference>
<keyword evidence="4 7" id="KW-0378">Hydrolase</keyword>
<comment type="catalytic activity">
    <reaction evidence="7">
        <text>Endonucleolytic cleavage to 5'-phosphooligonucleotide end-products.</text>
        <dbReference type="EC" id="3.1.21.2"/>
    </reaction>
</comment>
<evidence type="ECO:0000259" key="8">
    <source>
        <dbReference type="Pfam" id="PF01261"/>
    </source>
</evidence>
<keyword evidence="3 7" id="KW-0227">DNA damage</keyword>
<feature type="binding site" evidence="7">
    <location>
        <position position="261"/>
    </location>
    <ligand>
        <name>Zn(2+)</name>
        <dbReference type="ChEBI" id="CHEBI:29105"/>
        <label>2</label>
    </ligand>
</feature>
<dbReference type="PANTHER" id="PTHR21445">
    <property type="entry name" value="ENDONUCLEASE IV ENDODEOXYRIBONUCLEASE IV"/>
    <property type="match status" value="1"/>
</dbReference>
<evidence type="ECO:0000256" key="5">
    <source>
        <dbReference type="ARBA" id="ARBA00022833"/>
    </source>
</evidence>
<dbReference type="CDD" id="cd00019">
    <property type="entry name" value="AP2Ec"/>
    <property type="match status" value="1"/>
</dbReference>
<accession>A0A1M4TK56</accession>
<dbReference type="OrthoDB" id="9805666at2"/>